<evidence type="ECO:0000256" key="12">
    <source>
        <dbReference type="RuleBase" id="RU000304"/>
    </source>
</evidence>
<gene>
    <name evidence="15" type="ORF">SteCoe_12862</name>
</gene>
<dbReference type="SUPFAM" id="SSF56112">
    <property type="entry name" value="Protein kinase-like (PK-like)"/>
    <property type="match status" value="1"/>
</dbReference>
<keyword evidence="16" id="KW-1185">Reference proteome</keyword>
<reference evidence="15 16" key="1">
    <citation type="submission" date="2016-11" db="EMBL/GenBank/DDBJ databases">
        <title>The macronuclear genome of Stentor coeruleus: a giant cell with tiny introns.</title>
        <authorList>
            <person name="Slabodnick M."/>
            <person name="Ruby J.G."/>
            <person name="Reiff S.B."/>
            <person name="Swart E.C."/>
            <person name="Gosai S."/>
            <person name="Prabakaran S."/>
            <person name="Witkowska E."/>
            <person name="Larue G.E."/>
            <person name="Fisher S."/>
            <person name="Freeman R.M."/>
            <person name="Gunawardena J."/>
            <person name="Chu W."/>
            <person name="Stover N.A."/>
            <person name="Gregory B.D."/>
            <person name="Nowacki M."/>
            <person name="Derisi J."/>
            <person name="Roy S.W."/>
            <person name="Marshall W.F."/>
            <person name="Sood P."/>
        </authorList>
    </citation>
    <scope>NUCLEOTIDE SEQUENCE [LARGE SCALE GENOMIC DNA]</scope>
    <source>
        <strain evidence="15">WM001</strain>
    </source>
</reference>
<dbReference type="Proteomes" id="UP000187209">
    <property type="component" value="Unassembled WGS sequence"/>
</dbReference>
<dbReference type="GO" id="GO:0004712">
    <property type="term" value="F:protein serine/threonine/tyrosine kinase activity"/>
    <property type="evidence" value="ECO:0007669"/>
    <property type="project" value="UniProtKB-EC"/>
</dbReference>
<comment type="catalytic activity">
    <reaction evidence="8">
        <text>L-seryl-[protein] + ATP = O-phospho-L-seryl-[protein] + ADP + H(+)</text>
        <dbReference type="Rhea" id="RHEA:17989"/>
        <dbReference type="Rhea" id="RHEA-COMP:9863"/>
        <dbReference type="Rhea" id="RHEA-COMP:11604"/>
        <dbReference type="ChEBI" id="CHEBI:15378"/>
        <dbReference type="ChEBI" id="CHEBI:29999"/>
        <dbReference type="ChEBI" id="CHEBI:30616"/>
        <dbReference type="ChEBI" id="CHEBI:83421"/>
        <dbReference type="ChEBI" id="CHEBI:456216"/>
        <dbReference type="EC" id="2.7.12.1"/>
    </reaction>
</comment>
<dbReference type="GO" id="GO:0005524">
    <property type="term" value="F:ATP binding"/>
    <property type="evidence" value="ECO:0007669"/>
    <property type="project" value="UniProtKB-UniRule"/>
</dbReference>
<evidence type="ECO:0000256" key="8">
    <source>
        <dbReference type="ARBA" id="ARBA00049003"/>
    </source>
</evidence>
<keyword evidence="7 11" id="KW-0067">ATP-binding</keyword>
<comment type="catalytic activity">
    <reaction evidence="10">
        <text>L-tyrosyl-[protein] + ATP = O-phospho-L-tyrosyl-[protein] + ADP + H(+)</text>
        <dbReference type="Rhea" id="RHEA:10596"/>
        <dbReference type="Rhea" id="RHEA-COMP:10136"/>
        <dbReference type="Rhea" id="RHEA-COMP:20101"/>
        <dbReference type="ChEBI" id="CHEBI:15378"/>
        <dbReference type="ChEBI" id="CHEBI:30616"/>
        <dbReference type="ChEBI" id="CHEBI:46858"/>
        <dbReference type="ChEBI" id="CHEBI:61978"/>
        <dbReference type="ChEBI" id="CHEBI:456216"/>
        <dbReference type="EC" id="2.7.12.1"/>
    </reaction>
</comment>
<dbReference type="OrthoDB" id="9332038at2759"/>
<dbReference type="InterPro" id="IPR008271">
    <property type="entry name" value="Ser/Thr_kinase_AS"/>
</dbReference>
<evidence type="ECO:0000313" key="16">
    <source>
        <dbReference type="Proteomes" id="UP000187209"/>
    </source>
</evidence>
<dbReference type="PANTHER" id="PTHR24058:SF22">
    <property type="entry name" value="DUAL SPECIFICITY TYROSINE-PHOSPHORYLATION-REGULATED KINASE 4"/>
    <property type="match status" value="1"/>
</dbReference>
<dbReference type="PANTHER" id="PTHR24058">
    <property type="entry name" value="DUAL SPECIFICITY PROTEIN KINASE"/>
    <property type="match status" value="1"/>
</dbReference>
<sequence>MSLLPKPLAKLPIAPRSTKPSVLRHKLNIDCESINNHTNNTNEVPESPAHRHTRSYGRIMPKTSSLTQIALKPKPSIAITPSKALFDMYSKLSSTECKEISNYKELYYFGLDKKTKESSIKTDEDGYYKVIISDHLLFRYEILEELGQGSFGTVVKCKDHKTDETFAIKIMRKTQRILKFGRREVEVLNLFSKKINDANSCIVEKIDQFYFRDHLCIVFELLTINLYDFIKKDHFQGISQNLARRITTQVLIALKHSHELGIIHCDVKPENIVFKQENKSGIKLIDFGSTCTVRDKCYGYIQSRFYRAPEVILEYDYNVTIDIWSLGCVVVEMVTGWPLFAGDNEEEILQQIVNTIGQPPKEVLLKAKRGDKLNNENMHSGDRNTDYNEDAVPLDQLLEGFDLNLIDFVKRCIVWEKNTRITAEEGLMHPWIRGTHSS</sequence>
<evidence type="ECO:0000259" key="14">
    <source>
        <dbReference type="PROSITE" id="PS50011"/>
    </source>
</evidence>
<dbReference type="PROSITE" id="PS00108">
    <property type="entry name" value="PROTEIN_KINASE_ST"/>
    <property type="match status" value="1"/>
</dbReference>
<dbReference type="Gene3D" id="1.10.510.10">
    <property type="entry name" value="Transferase(Phosphotransferase) domain 1"/>
    <property type="match status" value="1"/>
</dbReference>
<feature type="binding site" evidence="11">
    <location>
        <position position="179"/>
    </location>
    <ligand>
        <name>ATP</name>
        <dbReference type="ChEBI" id="CHEBI:30616"/>
    </ligand>
</feature>
<proteinExistence type="inferred from homology"/>
<dbReference type="GO" id="GO:0005737">
    <property type="term" value="C:cytoplasm"/>
    <property type="evidence" value="ECO:0007669"/>
    <property type="project" value="TreeGrafter"/>
</dbReference>
<dbReference type="InterPro" id="IPR042521">
    <property type="entry name" value="DYRK"/>
</dbReference>
<comment type="similarity">
    <text evidence="1">Belongs to the protein kinase superfamily. CMGC Ser/Thr protein kinase family. MNB/DYRK subfamily.</text>
</comment>
<dbReference type="InterPro" id="IPR011009">
    <property type="entry name" value="Kinase-like_dom_sf"/>
</dbReference>
<protein>
    <recommendedName>
        <fullName evidence="2">dual-specificity kinase</fullName>
        <ecNumber evidence="2">2.7.12.1</ecNumber>
    </recommendedName>
</protein>
<dbReference type="GO" id="GO:0005856">
    <property type="term" value="C:cytoskeleton"/>
    <property type="evidence" value="ECO:0007669"/>
    <property type="project" value="TreeGrafter"/>
</dbReference>
<dbReference type="AlphaFoldDB" id="A0A1R2C9T9"/>
<dbReference type="Pfam" id="PF00069">
    <property type="entry name" value="Pkinase"/>
    <property type="match status" value="1"/>
</dbReference>
<evidence type="ECO:0000256" key="11">
    <source>
        <dbReference type="PROSITE-ProRule" id="PRU10141"/>
    </source>
</evidence>
<comment type="catalytic activity">
    <reaction evidence="9">
        <text>L-threonyl-[protein] + ATP = O-phospho-L-threonyl-[protein] + ADP + H(+)</text>
        <dbReference type="Rhea" id="RHEA:46608"/>
        <dbReference type="Rhea" id="RHEA-COMP:11060"/>
        <dbReference type="Rhea" id="RHEA-COMP:11605"/>
        <dbReference type="ChEBI" id="CHEBI:15378"/>
        <dbReference type="ChEBI" id="CHEBI:30013"/>
        <dbReference type="ChEBI" id="CHEBI:30616"/>
        <dbReference type="ChEBI" id="CHEBI:61977"/>
        <dbReference type="ChEBI" id="CHEBI:456216"/>
        <dbReference type="EC" id="2.7.12.1"/>
    </reaction>
</comment>
<evidence type="ECO:0000256" key="5">
    <source>
        <dbReference type="ARBA" id="ARBA00022741"/>
    </source>
</evidence>
<dbReference type="InterPro" id="IPR000719">
    <property type="entry name" value="Prot_kinase_dom"/>
</dbReference>
<dbReference type="PROSITE" id="PS00107">
    <property type="entry name" value="PROTEIN_KINASE_ATP"/>
    <property type="match status" value="1"/>
</dbReference>
<evidence type="ECO:0000256" key="4">
    <source>
        <dbReference type="ARBA" id="ARBA00022679"/>
    </source>
</evidence>
<evidence type="ECO:0000256" key="9">
    <source>
        <dbReference type="ARBA" id="ARBA00049308"/>
    </source>
</evidence>
<keyword evidence="6" id="KW-0418">Kinase</keyword>
<dbReference type="EC" id="2.7.12.1" evidence="2"/>
<dbReference type="Gene3D" id="3.30.200.20">
    <property type="entry name" value="Phosphorylase Kinase, domain 1"/>
    <property type="match status" value="1"/>
</dbReference>
<evidence type="ECO:0000256" key="7">
    <source>
        <dbReference type="ARBA" id="ARBA00022840"/>
    </source>
</evidence>
<dbReference type="EMBL" id="MPUH01000227">
    <property type="protein sequence ID" value="OMJ85735.1"/>
    <property type="molecule type" value="Genomic_DNA"/>
</dbReference>
<dbReference type="SMART" id="SM00220">
    <property type="entry name" value="S_TKc"/>
    <property type="match status" value="1"/>
</dbReference>
<dbReference type="PROSITE" id="PS50011">
    <property type="entry name" value="PROTEIN_KINASE_DOM"/>
    <property type="match status" value="1"/>
</dbReference>
<evidence type="ECO:0000313" key="15">
    <source>
        <dbReference type="EMBL" id="OMJ85735.1"/>
    </source>
</evidence>
<keyword evidence="3 12" id="KW-0723">Serine/threonine-protein kinase</keyword>
<feature type="domain" description="Protein kinase" evidence="14">
    <location>
        <begin position="140"/>
        <end position="432"/>
    </location>
</feature>
<keyword evidence="5 11" id="KW-0547">Nucleotide-binding</keyword>
<feature type="region of interest" description="Disordered" evidence="13">
    <location>
        <begin position="36"/>
        <end position="56"/>
    </location>
</feature>
<evidence type="ECO:0000256" key="2">
    <source>
        <dbReference type="ARBA" id="ARBA00013203"/>
    </source>
</evidence>
<accession>A0A1R2C9T9</accession>
<organism evidence="15 16">
    <name type="scientific">Stentor coeruleus</name>
    <dbReference type="NCBI Taxonomy" id="5963"/>
    <lineage>
        <taxon>Eukaryota</taxon>
        <taxon>Sar</taxon>
        <taxon>Alveolata</taxon>
        <taxon>Ciliophora</taxon>
        <taxon>Postciliodesmatophora</taxon>
        <taxon>Heterotrichea</taxon>
        <taxon>Heterotrichida</taxon>
        <taxon>Stentoridae</taxon>
        <taxon>Stentor</taxon>
    </lineage>
</organism>
<name>A0A1R2C9T9_9CILI</name>
<evidence type="ECO:0000256" key="3">
    <source>
        <dbReference type="ARBA" id="ARBA00022527"/>
    </source>
</evidence>
<keyword evidence="4" id="KW-0808">Transferase</keyword>
<dbReference type="InterPro" id="IPR017441">
    <property type="entry name" value="Protein_kinase_ATP_BS"/>
</dbReference>
<evidence type="ECO:0000256" key="10">
    <source>
        <dbReference type="ARBA" id="ARBA00051680"/>
    </source>
</evidence>
<dbReference type="GO" id="GO:0004674">
    <property type="term" value="F:protein serine/threonine kinase activity"/>
    <property type="evidence" value="ECO:0007669"/>
    <property type="project" value="UniProtKB-KW"/>
</dbReference>
<evidence type="ECO:0000256" key="6">
    <source>
        <dbReference type="ARBA" id="ARBA00022777"/>
    </source>
</evidence>
<dbReference type="Gene3D" id="3.30.10.30">
    <property type="entry name" value="DYRK"/>
    <property type="match status" value="1"/>
</dbReference>
<dbReference type="InterPro" id="IPR050494">
    <property type="entry name" value="Ser_Thr_dual-spec_kinase"/>
</dbReference>
<comment type="caution">
    <text evidence="15">The sequence shown here is derived from an EMBL/GenBank/DDBJ whole genome shotgun (WGS) entry which is preliminary data.</text>
</comment>
<evidence type="ECO:0000256" key="13">
    <source>
        <dbReference type="SAM" id="MobiDB-lite"/>
    </source>
</evidence>
<evidence type="ECO:0000256" key="1">
    <source>
        <dbReference type="ARBA" id="ARBA00008867"/>
    </source>
</evidence>